<reference evidence="1" key="1">
    <citation type="submission" date="2017-01" db="EMBL/GenBank/DDBJ databases">
        <title>High-throughput sequencing uncovers low homogeneity in the biogeography of single-stranded DNA viruses.</title>
        <authorList>
            <person name="Pearson V.M."/>
            <person name="Rokyta D.R."/>
        </authorList>
    </citation>
    <scope>NUCLEOTIDE SEQUENCE</scope>
</reference>
<gene>
    <name evidence="1" type="primary">Cap</name>
</gene>
<dbReference type="EMBL" id="KY487841">
    <property type="protein sequence ID" value="AUM61752.1"/>
    <property type="molecule type" value="Genomic_DNA"/>
</dbReference>
<accession>A0A2K9LSB1</accession>
<protein>
    <submittedName>
        <fullName evidence="1">Putative capsid</fullName>
    </submittedName>
</protein>
<proteinExistence type="predicted"/>
<name>A0A2K9LSB1_9VIRU</name>
<sequence>MPKTSRYFRRRRSTRFRKRSSRRFVRRRGGRRGRKLPLIQQKHHFAKLRYCETTQMSLGGAAALAAFQWRGNSAYDVNPSLLSTSTPGFAEWAAMYYNYRVMGGNLKVTMMNGHATNPVYFGIYFSNSASAVSVWSSAIAMKGQNWSRQVLLSPNNGDSKCMQTLKVYCPFTSLVGEKGMYKNDDNYQAFTTGNPSTLMYMYVYLASFDGVSNVAAISPMKMEYTMYVDFFAKKPLFG</sequence>
<evidence type="ECO:0000313" key="1">
    <source>
        <dbReference type="EMBL" id="AUM61752.1"/>
    </source>
</evidence>
<organism evidence="1">
    <name type="scientific">uncultured virus</name>
    <dbReference type="NCBI Taxonomy" id="340016"/>
    <lineage>
        <taxon>Viruses</taxon>
        <taxon>environmental samples</taxon>
    </lineage>
</organism>